<comment type="caution">
    <text evidence="1">The sequence shown here is derived from an EMBL/GenBank/DDBJ whole genome shotgun (WGS) entry which is preliminary data.</text>
</comment>
<proteinExistence type="predicted"/>
<sequence length="137" mass="16101">MKKGGGKGKGTMAERKVAVMLSEWWFGGKGYLWRKPGNEVRNYERFPHSGDIVPTLATGFTDEKWQWPFHVEVKSWGKGKLKLWNLLDKPDKAPIIRIWNKATRKKRKDLKVMLVLRENAHDWLVFMTRDRGNYISE</sequence>
<gene>
    <name evidence="1" type="ORF">LCGC14_2750840</name>
</gene>
<dbReference type="Pfam" id="PF24608">
    <property type="entry name" value="PDDEXK_15"/>
    <property type="match status" value="1"/>
</dbReference>
<dbReference type="EMBL" id="LAZR01050289">
    <property type="protein sequence ID" value="KKK87678.1"/>
    <property type="molecule type" value="Genomic_DNA"/>
</dbReference>
<name>A0A0F8Z202_9ZZZZ</name>
<dbReference type="AlphaFoldDB" id="A0A0F8Z202"/>
<accession>A0A0F8Z202</accession>
<dbReference type="InterPro" id="IPR056931">
    <property type="entry name" value="D14-like"/>
</dbReference>
<evidence type="ECO:0000313" key="1">
    <source>
        <dbReference type="EMBL" id="KKK87678.1"/>
    </source>
</evidence>
<protein>
    <submittedName>
        <fullName evidence="1">Uncharacterized protein</fullName>
    </submittedName>
</protein>
<organism evidence="1">
    <name type="scientific">marine sediment metagenome</name>
    <dbReference type="NCBI Taxonomy" id="412755"/>
    <lineage>
        <taxon>unclassified sequences</taxon>
        <taxon>metagenomes</taxon>
        <taxon>ecological metagenomes</taxon>
    </lineage>
</organism>
<reference evidence="1" key="1">
    <citation type="journal article" date="2015" name="Nature">
        <title>Complex archaea that bridge the gap between prokaryotes and eukaryotes.</title>
        <authorList>
            <person name="Spang A."/>
            <person name="Saw J.H."/>
            <person name="Jorgensen S.L."/>
            <person name="Zaremba-Niedzwiedzka K."/>
            <person name="Martijn J."/>
            <person name="Lind A.E."/>
            <person name="van Eijk R."/>
            <person name="Schleper C."/>
            <person name="Guy L."/>
            <person name="Ettema T.J."/>
        </authorList>
    </citation>
    <scope>NUCLEOTIDE SEQUENCE</scope>
</reference>